<feature type="region of interest" description="Disordered" evidence="1">
    <location>
        <begin position="65"/>
        <end position="97"/>
    </location>
</feature>
<sequence>KPSFESRQVPHCCQVTNASAAILGYFRCGRGSVSTSPGRVWIGSERPITNTPPRERLSMTLRNGMPGEKIRMDHGSAWRMKHLERKRLQRKKPSQDS</sequence>
<evidence type="ECO:0000256" key="1">
    <source>
        <dbReference type="SAM" id="MobiDB-lite"/>
    </source>
</evidence>
<dbReference type="EMBL" id="JANPWB010000016">
    <property type="protein sequence ID" value="KAJ1083819.1"/>
    <property type="molecule type" value="Genomic_DNA"/>
</dbReference>
<dbReference type="AlphaFoldDB" id="A0AAV7KZK8"/>
<evidence type="ECO:0000313" key="3">
    <source>
        <dbReference type="Proteomes" id="UP001066276"/>
    </source>
</evidence>
<organism evidence="2 3">
    <name type="scientific">Pleurodeles waltl</name>
    <name type="common">Iberian ribbed newt</name>
    <dbReference type="NCBI Taxonomy" id="8319"/>
    <lineage>
        <taxon>Eukaryota</taxon>
        <taxon>Metazoa</taxon>
        <taxon>Chordata</taxon>
        <taxon>Craniata</taxon>
        <taxon>Vertebrata</taxon>
        <taxon>Euteleostomi</taxon>
        <taxon>Amphibia</taxon>
        <taxon>Batrachia</taxon>
        <taxon>Caudata</taxon>
        <taxon>Salamandroidea</taxon>
        <taxon>Salamandridae</taxon>
        <taxon>Pleurodelinae</taxon>
        <taxon>Pleurodeles</taxon>
    </lineage>
</organism>
<proteinExistence type="predicted"/>
<feature type="compositionally biased region" description="Basic residues" evidence="1">
    <location>
        <begin position="79"/>
        <end position="97"/>
    </location>
</feature>
<dbReference type="Proteomes" id="UP001066276">
    <property type="component" value="Chromosome 12"/>
</dbReference>
<feature type="non-terminal residue" evidence="2">
    <location>
        <position position="1"/>
    </location>
</feature>
<comment type="caution">
    <text evidence="2">The sequence shown here is derived from an EMBL/GenBank/DDBJ whole genome shotgun (WGS) entry which is preliminary data.</text>
</comment>
<accession>A0AAV7KZK8</accession>
<keyword evidence="3" id="KW-1185">Reference proteome</keyword>
<evidence type="ECO:0000313" key="2">
    <source>
        <dbReference type="EMBL" id="KAJ1083819.1"/>
    </source>
</evidence>
<name>A0AAV7KZK8_PLEWA</name>
<gene>
    <name evidence="2" type="ORF">NDU88_003974</name>
</gene>
<feature type="non-terminal residue" evidence="2">
    <location>
        <position position="97"/>
    </location>
</feature>
<reference evidence="2" key="1">
    <citation type="journal article" date="2022" name="bioRxiv">
        <title>Sequencing and chromosome-scale assembly of the giantPleurodeles waltlgenome.</title>
        <authorList>
            <person name="Brown T."/>
            <person name="Elewa A."/>
            <person name="Iarovenko S."/>
            <person name="Subramanian E."/>
            <person name="Araus A.J."/>
            <person name="Petzold A."/>
            <person name="Susuki M."/>
            <person name="Suzuki K.-i.T."/>
            <person name="Hayashi T."/>
            <person name="Toyoda A."/>
            <person name="Oliveira C."/>
            <person name="Osipova E."/>
            <person name="Leigh N.D."/>
            <person name="Simon A."/>
            <person name="Yun M.H."/>
        </authorList>
    </citation>
    <scope>NUCLEOTIDE SEQUENCE</scope>
    <source>
        <strain evidence="2">20211129_DDA</strain>
        <tissue evidence="2">Liver</tissue>
    </source>
</reference>
<protein>
    <submittedName>
        <fullName evidence="2">Uncharacterized protein</fullName>
    </submittedName>
</protein>